<dbReference type="Gene3D" id="3.30.479.30">
    <property type="entry name" value="Band 7 domain"/>
    <property type="match status" value="1"/>
</dbReference>
<evidence type="ECO:0000256" key="1">
    <source>
        <dbReference type="ARBA" id="ARBA00004167"/>
    </source>
</evidence>
<dbReference type="Pfam" id="PF01145">
    <property type="entry name" value="Band_7"/>
    <property type="match status" value="1"/>
</dbReference>
<organism evidence="4 5">
    <name type="scientific">Dasania phycosphaerae</name>
    <dbReference type="NCBI Taxonomy" id="2950436"/>
    <lineage>
        <taxon>Bacteria</taxon>
        <taxon>Pseudomonadati</taxon>
        <taxon>Pseudomonadota</taxon>
        <taxon>Gammaproteobacteria</taxon>
        <taxon>Cellvibrionales</taxon>
        <taxon>Spongiibacteraceae</taxon>
        <taxon>Dasania</taxon>
    </lineage>
</organism>
<comment type="caution">
    <text evidence="4">The sequence shown here is derived from an EMBL/GenBank/DDBJ whole genome shotgun (WGS) entry which is preliminary data.</text>
</comment>
<feature type="coiled-coil region" evidence="2">
    <location>
        <begin position="215"/>
        <end position="271"/>
    </location>
</feature>
<evidence type="ECO:0000259" key="3">
    <source>
        <dbReference type="Pfam" id="PF01145"/>
    </source>
</evidence>
<dbReference type="AlphaFoldDB" id="A0A9J6RJ94"/>
<sequence length="343" mass="38593">MFNIQYIKAEPTTFIMQYKNGQLKRQGKGLSFFYYAPTTSLVSVPVGTTDLPFMLKESTKDYQEVTVQGQVVYRIADPEMLSGLMNFTLKPNASGYSSEDPDKLRNRIVNLVQVKMRTAIEQLDLRQAIAASQTLVRAVKNELSNSSVLQSMGIEIMDLSILAIKPSPDTARALEAAVREKLLEEADEAIYRRRNASIDQERAVKENELNTELAVEAKQKDIKEERLKAERLQQEKRSEMEREQLEADIVLEQQRKEFVELATANEREEADVKAYEIAATMEALSKVEPRIFEAMTMANLNPQQLMAQAFRELAGGAEKIGQLNIAPDLLQSIAGKIDGDARA</sequence>
<dbReference type="PANTHER" id="PTHR43327:SF10">
    <property type="entry name" value="STOMATIN-LIKE PROTEIN 2, MITOCHONDRIAL"/>
    <property type="match status" value="1"/>
</dbReference>
<dbReference type="PANTHER" id="PTHR43327">
    <property type="entry name" value="STOMATIN-LIKE PROTEIN 2, MITOCHONDRIAL"/>
    <property type="match status" value="1"/>
</dbReference>
<keyword evidence="2" id="KW-0175">Coiled coil</keyword>
<dbReference type="EMBL" id="JAPTGG010000004">
    <property type="protein sequence ID" value="MCZ0864766.1"/>
    <property type="molecule type" value="Genomic_DNA"/>
</dbReference>
<feature type="domain" description="Band 7" evidence="3">
    <location>
        <begin position="9"/>
        <end position="194"/>
    </location>
</feature>
<dbReference type="SUPFAM" id="SSF117892">
    <property type="entry name" value="Band 7/SPFH domain"/>
    <property type="match status" value="1"/>
</dbReference>
<dbReference type="Proteomes" id="UP001069090">
    <property type="component" value="Unassembled WGS sequence"/>
</dbReference>
<dbReference type="GO" id="GO:0016020">
    <property type="term" value="C:membrane"/>
    <property type="evidence" value="ECO:0007669"/>
    <property type="project" value="UniProtKB-SubCell"/>
</dbReference>
<dbReference type="InterPro" id="IPR036013">
    <property type="entry name" value="Band_7/SPFH_dom_sf"/>
</dbReference>
<evidence type="ECO:0000313" key="4">
    <source>
        <dbReference type="EMBL" id="MCZ0864766.1"/>
    </source>
</evidence>
<comment type="subcellular location">
    <subcellularLocation>
        <location evidence="1">Membrane</location>
        <topology evidence="1">Single-pass membrane protein</topology>
    </subcellularLocation>
</comment>
<proteinExistence type="predicted"/>
<dbReference type="RefSeq" id="WP_258330920.1">
    <property type="nucleotide sequence ID" value="NZ_JAPTGG010000004.1"/>
</dbReference>
<name>A0A9J6RJ94_9GAMM</name>
<evidence type="ECO:0000256" key="2">
    <source>
        <dbReference type="SAM" id="Coils"/>
    </source>
</evidence>
<gene>
    <name evidence="4" type="ORF">O0V09_06115</name>
</gene>
<evidence type="ECO:0000313" key="5">
    <source>
        <dbReference type="Proteomes" id="UP001069090"/>
    </source>
</evidence>
<dbReference type="InterPro" id="IPR001107">
    <property type="entry name" value="Band_7"/>
</dbReference>
<accession>A0A9J6RJ94</accession>
<dbReference type="InterPro" id="IPR050710">
    <property type="entry name" value="Band7/mec-2_domain"/>
</dbReference>
<reference evidence="4 5" key="1">
    <citation type="submission" date="2022-12" db="EMBL/GenBank/DDBJ databases">
        <title>Dasania phycosphaerae sp. nov., isolated from particulate material of the south coast of Korea.</title>
        <authorList>
            <person name="Jiang Y."/>
        </authorList>
    </citation>
    <scope>NUCLEOTIDE SEQUENCE [LARGE SCALE GENOMIC DNA]</scope>
    <source>
        <strain evidence="4 5">GY-19</strain>
    </source>
</reference>
<protein>
    <submittedName>
        <fullName evidence="4">SPFH domain-containing protein</fullName>
    </submittedName>
</protein>
<keyword evidence="5" id="KW-1185">Reference proteome</keyword>